<evidence type="ECO:0000259" key="9">
    <source>
        <dbReference type="Pfam" id="PF13231"/>
    </source>
</evidence>
<evidence type="ECO:0000313" key="10">
    <source>
        <dbReference type="EMBL" id="MFE4106319.1"/>
    </source>
</evidence>
<dbReference type="Proteomes" id="UP001600165">
    <property type="component" value="Unassembled WGS sequence"/>
</dbReference>
<gene>
    <name evidence="10" type="ORF">ACFVKH_08530</name>
</gene>
<evidence type="ECO:0000256" key="2">
    <source>
        <dbReference type="ARBA" id="ARBA00022475"/>
    </source>
</evidence>
<protein>
    <submittedName>
        <fullName evidence="10">ArnT family glycosyltransferase</fullName>
        <ecNumber evidence="10">2.4.-.-</ecNumber>
    </submittedName>
</protein>
<dbReference type="RefSeq" id="WP_377963960.1">
    <property type="nucleotide sequence ID" value="NZ_JBHZOL010000061.1"/>
</dbReference>
<dbReference type="InterPro" id="IPR038731">
    <property type="entry name" value="RgtA/B/C-like"/>
</dbReference>
<dbReference type="Pfam" id="PF13231">
    <property type="entry name" value="PMT_2"/>
    <property type="match status" value="1"/>
</dbReference>
<feature type="transmembrane region" description="Helical" evidence="8">
    <location>
        <begin position="16"/>
        <end position="35"/>
    </location>
</feature>
<evidence type="ECO:0000256" key="5">
    <source>
        <dbReference type="ARBA" id="ARBA00022692"/>
    </source>
</evidence>
<feature type="transmembrane region" description="Helical" evidence="8">
    <location>
        <begin position="307"/>
        <end position="330"/>
    </location>
</feature>
<dbReference type="InterPro" id="IPR050297">
    <property type="entry name" value="LipidA_mod_glycosyltrf_83"/>
</dbReference>
<comment type="caution">
    <text evidence="10">The sequence shown here is derived from an EMBL/GenBank/DDBJ whole genome shotgun (WGS) entry which is preliminary data.</text>
</comment>
<dbReference type="GO" id="GO:0016757">
    <property type="term" value="F:glycosyltransferase activity"/>
    <property type="evidence" value="ECO:0007669"/>
    <property type="project" value="UniProtKB-KW"/>
</dbReference>
<keyword evidence="6 8" id="KW-1133">Transmembrane helix</keyword>
<feature type="transmembrane region" description="Helical" evidence="8">
    <location>
        <begin position="79"/>
        <end position="98"/>
    </location>
</feature>
<evidence type="ECO:0000256" key="4">
    <source>
        <dbReference type="ARBA" id="ARBA00022679"/>
    </source>
</evidence>
<dbReference type="EC" id="2.4.-.-" evidence="10"/>
<keyword evidence="4 10" id="KW-0808">Transferase</keyword>
<keyword evidence="7 8" id="KW-0472">Membrane</keyword>
<name>A0ABW6IE40_9CYAN</name>
<keyword evidence="2" id="KW-1003">Cell membrane</keyword>
<feature type="domain" description="Glycosyltransferase RgtA/B/C/D-like" evidence="9">
    <location>
        <begin position="57"/>
        <end position="228"/>
    </location>
</feature>
<proteinExistence type="predicted"/>
<sequence>MAKAFRWQKRGHQTANLAYLLLGGLLFRSICAYLLSPGFDEAYYYLYSRHLHWSYFDHPLLVAFSTRLGWQLTGLISPFTIRIGALLLYTGSLGWLYLTAKRLFDQQVGLLAVAIATVTPLFTVGFGLLTSPENPLIFFWTATLYLATLEFFPNQGDRAAVYRPSWRIAGLGVLLGLTCLGKYHGFVLGLGLVGFCLSQAAYRKALTSPWTLAALVLFVATLFPLWFWNLQHDWISFQFQLSMRFETSEASGYSLLSLLGVLLMELGYLFPTIGWPLWGVAGRSLWQQRQRFSPKPSVEIWQLDKKALILWVSLPIMLGFTLLGGAQPILPGWPAPGFWGITILLAEEASHWRGHTLRRWLVGTGLSGASLLLLVSLHVNLGIFQQPSQYALLGGFVPPPQDPTTALIDPRSLHQAFAASPELTAALKNTDFVFTNDLFLAGYIDMAIRPLTSVPVTVFSPDPRGFAFWYDPAQWLGKTALYLTSDQFYQQPEILAAYRPYFAGIEETATIALRRGGTVTKTFHAFTAKTMIRPYVYPY</sequence>
<evidence type="ECO:0000256" key="3">
    <source>
        <dbReference type="ARBA" id="ARBA00022676"/>
    </source>
</evidence>
<evidence type="ECO:0000256" key="7">
    <source>
        <dbReference type="ARBA" id="ARBA00023136"/>
    </source>
</evidence>
<feature type="transmembrane region" description="Helical" evidence="8">
    <location>
        <begin position="266"/>
        <end position="286"/>
    </location>
</feature>
<feature type="transmembrane region" description="Helical" evidence="8">
    <location>
        <begin position="360"/>
        <end position="383"/>
    </location>
</feature>
<evidence type="ECO:0000256" key="1">
    <source>
        <dbReference type="ARBA" id="ARBA00004651"/>
    </source>
</evidence>
<dbReference type="PANTHER" id="PTHR33908:SF11">
    <property type="entry name" value="MEMBRANE PROTEIN"/>
    <property type="match status" value="1"/>
</dbReference>
<evidence type="ECO:0000256" key="8">
    <source>
        <dbReference type="SAM" id="Phobius"/>
    </source>
</evidence>
<feature type="transmembrane region" description="Helical" evidence="8">
    <location>
        <begin position="110"/>
        <end position="129"/>
    </location>
</feature>
<comment type="subcellular location">
    <subcellularLocation>
        <location evidence="1">Cell membrane</location>
        <topology evidence="1">Multi-pass membrane protein</topology>
    </subcellularLocation>
</comment>
<evidence type="ECO:0000313" key="11">
    <source>
        <dbReference type="Proteomes" id="UP001600165"/>
    </source>
</evidence>
<reference evidence="10 11" key="1">
    <citation type="submission" date="2024-10" db="EMBL/GenBank/DDBJ databases">
        <authorList>
            <person name="Ratan Roy A."/>
            <person name="Morales Sandoval P.H."/>
            <person name="De Los Santos Villalobos S."/>
            <person name="Chakraborty S."/>
            <person name="Mukherjee J."/>
        </authorList>
    </citation>
    <scope>NUCLEOTIDE SEQUENCE [LARGE SCALE GENOMIC DNA]</scope>
    <source>
        <strain evidence="10 11">S1</strain>
    </source>
</reference>
<organism evidence="10 11">
    <name type="scientific">Almyronema epifaneia S1</name>
    <dbReference type="NCBI Taxonomy" id="2991925"/>
    <lineage>
        <taxon>Bacteria</taxon>
        <taxon>Bacillati</taxon>
        <taxon>Cyanobacteriota</taxon>
        <taxon>Cyanophyceae</taxon>
        <taxon>Nodosilineales</taxon>
        <taxon>Nodosilineaceae</taxon>
        <taxon>Almyronema</taxon>
        <taxon>Almyronema epifaneia</taxon>
    </lineage>
</organism>
<keyword evidence="3 10" id="KW-0328">Glycosyltransferase</keyword>
<dbReference type="EMBL" id="JBHZOL010000061">
    <property type="protein sequence ID" value="MFE4106319.1"/>
    <property type="molecule type" value="Genomic_DNA"/>
</dbReference>
<evidence type="ECO:0000256" key="6">
    <source>
        <dbReference type="ARBA" id="ARBA00022989"/>
    </source>
</evidence>
<accession>A0ABW6IE40</accession>
<feature type="transmembrane region" description="Helical" evidence="8">
    <location>
        <begin position="209"/>
        <end position="228"/>
    </location>
</feature>
<dbReference type="PANTHER" id="PTHR33908">
    <property type="entry name" value="MANNOSYLTRANSFERASE YKCB-RELATED"/>
    <property type="match status" value="1"/>
</dbReference>
<keyword evidence="11" id="KW-1185">Reference proteome</keyword>
<keyword evidence="5 8" id="KW-0812">Transmembrane</keyword>